<dbReference type="InterPro" id="IPR013984">
    <property type="entry name" value="Ald_Fedxn_OxRdtase_dom2"/>
</dbReference>
<name>A0A062V594_9EURY</name>
<dbReference type="InterPro" id="IPR013983">
    <property type="entry name" value="Ald_Fedxn_OxRdtase_N"/>
</dbReference>
<evidence type="ECO:0000259" key="9">
    <source>
        <dbReference type="SMART" id="SM00790"/>
    </source>
</evidence>
<organism evidence="10 11">
    <name type="scientific">Candidatus Methanoperedens nitratireducens</name>
    <dbReference type="NCBI Taxonomy" id="1392998"/>
    <lineage>
        <taxon>Archaea</taxon>
        <taxon>Methanobacteriati</taxon>
        <taxon>Methanobacteriota</taxon>
        <taxon>Stenosarchaea group</taxon>
        <taxon>Methanomicrobia</taxon>
        <taxon>Methanosarcinales</taxon>
        <taxon>ANME-2 cluster</taxon>
        <taxon>Candidatus Methanoperedentaceae</taxon>
        <taxon>Candidatus Methanoperedens</taxon>
    </lineage>
</organism>
<keyword evidence="3" id="KW-0004">4Fe-4S</keyword>
<dbReference type="GO" id="GO:0051539">
    <property type="term" value="F:4 iron, 4 sulfur cluster binding"/>
    <property type="evidence" value="ECO:0007669"/>
    <property type="project" value="UniProtKB-KW"/>
</dbReference>
<reference evidence="10 11" key="1">
    <citation type="journal article" date="2013" name="Nature">
        <title>Anaerobic oxidation of methane coupled to nitrate reduction in a novel archaeal lineage.</title>
        <authorList>
            <person name="Haroon M.F."/>
            <person name="Hu S."/>
            <person name="Shi Y."/>
            <person name="Imelfort M."/>
            <person name="Keller J."/>
            <person name="Hugenholtz P."/>
            <person name="Yuan Z."/>
            <person name="Tyson G.W."/>
        </authorList>
    </citation>
    <scope>NUCLEOTIDE SEQUENCE [LARGE SCALE GENOMIC DNA]</scope>
    <source>
        <strain evidence="10 11">ANME-2d</strain>
    </source>
</reference>
<evidence type="ECO:0000256" key="5">
    <source>
        <dbReference type="ARBA" id="ARBA00023002"/>
    </source>
</evidence>
<dbReference type="GO" id="GO:0046872">
    <property type="term" value="F:metal ion binding"/>
    <property type="evidence" value="ECO:0007669"/>
    <property type="project" value="UniProtKB-KW"/>
</dbReference>
<comment type="similarity">
    <text evidence="2">Belongs to the AOR/FOR family.</text>
</comment>
<dbReference type="PANTHER" id="PTHR30038">
    <property type="entry name" value="ALDEHYDE FERREDOXIN OXIDOREDUCTASE"/>
    <property type="match status" value="1"/>
</dbReference>
<evidence type="ECO:0000256" key="4">
    <source>
        <dbReference type="ARBA" id="ARBA00022723"/>
    </source>
</evidence>
<dbReference type="PATRIC" id="fig|1392998.3.peg.1073"/>
<evidence type="ECO:0000256" key="6">
    <source>
        <dbReference type="ARBA" id="ARBA00023004"/>
    </source>
</evidence>
<dbReference type="Gene3D" id="1.10.599.10">
    <property type="entry name" value="Aldehyde Ferredoxin Oxidoreductase Protein, subunit A, domain 3"/>
    <property type="match status" value="1"/>
</dbReference>
<dbReference type="InterPro" id="IPR001203">
    <property type="entry name" value="OxRdtase_Ald_Fedxn_C"/>
</dbReference>
<dbReference type="AlphaFoldDB" id="A0A062V594"/>
<keyword evidence="11" id="KW-1185">Reference proteome</keyword>
<evidence type="ECO:0000313" key="11">
    <source>
        <dbReference type="Proteomes" id="UP000027153"/>
    </source>
</evidence>
<dbReference type="GO" id="GO:0033726">
    <property type="term" value="F:aldehyde ferredoxin oxidoreductase activity"/>
    <property type="evidence" value="ECO:0007669"/>
    <property type="project" value="UniProtKB-EC"/>
</dbReference>
<dbReference type="Gene3D" id="1.10.569.10">
    <property type="entry name" value="Aldehyde Ferredoxin Oxidoreductase Protein, subunit A, domain 2"/>
    <property type="match status" value="1"/>
</dbReference>
<dbReference type="SUPFAM" id="SSF56228">
    <property type="entry name" value="Aldehyde ferredoxin oxidoreductase, N-terminal domain"/>
    <property type="match status" value="1"/>
</dbReference>
<dbReference type="Pfam" id="PF01314">
    <property type="entry name" value="AFOR_C"/>
    <property type="match status" value="1"/>
</dbReference>
<dbReference type="InterPro" id="IPR036503">
    <property type="entry name" value="Ald_Fedxn_OxRdtase_N_sf"/>
</dbReference>
<evidence type="ECO:0000256" key="7">
    <source>
        <dbReference type="ARBA" id="ARBA00023014"/>
    </source>
</evidence>
<keyword evidence="6" id="KW-0408">Iron</keyword>
<evidence type="ECO:0000256" key="1">
    <source>
        <dbReference type="ARBA" id="ARBA00001966"/>
    </source>
</evidence>
<evidence type="ECO:0000256" key="2">
    <source>
        <dbReference type="ARBA" id="ARBA00011032"/>
    </source>
</evidence>
<comment type="caution">
    <text evidence="10">The sequence shown here is derived from an EMBL/GenBank/DDBJ whole genome shotgun (WGS) entry which is preliminary data.</text>
</comment>
<dbReference type="Gene3D" id="3.60.9.10">
    <property type="entry name" value="Aldehyde ferredoxin oxidoreductase, N-terminal domain"/>
    <property type="match status" value="1"/>
</dbReference>
<gene>
    <name evidence="10" type="ORF">ANME2D_00904</name>
</gene>
<dbReference type="InterPro" id="IPR036021">
    <property type="entry name" value="Tungsten_al_ferr_oxy-like_C"/>
</dbReference>
<dbReference type="GO" id="GO:0009055">
    <property type="term" value="F:electron transfer activity"/>
    <property type="evidence" value="ECO:0007669"/>
    <property type="project" value="InterPro"/>
</dbReference>
<accession>A0A062V594</accession>
<dbReference type="Proteomes" id="UP000027153">
    <property type="component" value="Unassembled WGS sequence"/>
</dbReference>
<keyword evidence="4" id="KW-0479">Metal-binding</keyword>
<comment type="cofactor">
    <cofactor evidence="1">
        <name>[4Fe-4S] cluster</name>
        <dbReference type="ChEBI" id="CHEBI:49883"/>
    </cofactor>
</comment>
<dbReference type="EMBL" id="JMIY01000002">
    <property type="protein sequence ID" value="KCZ72477.1"/>
    <property type="molecule type" value="Genomic_DNA"/>
</dbReference>
<proteinExistence type="inferred from homology"/>
<dbReference type="InterPro" id="IPR051919">
    <property type="entry name" value="W-dependent_AOR"/>
</dbReference>
<dbReference type="EC" id="1.2.7.5" evidence="10"/>
<keyword evidence="5 10" id="KW-0560">Oxidoreductase</keyword>
<sequence>MILTTLIRTAARIDLSRKKILRQSLDKALVARFVGGRGINSAILYEEVSAGIDPYSPENRIIFGTGPLTGTLSPGSGRYTVTSKSPLTGIHGDSNAGGFWGPELRFAGYDHLVIQGRAEKPVYLWINDGTIEIRDASHIWGKTTWETELMIKEELEDPDIQVASIGPAGENLVRYACIINNLWRAAGRTGMGAVMGSKNLKAIAVRGTKEVSVEKPDELMEYVRELNNLILKDPAYRLWSKYGTPGLINPANMLGILVSENDRRSTFADADKISGETFCEKYAVRSNACFNCPMHCGHFYVVDSENIISGGGPQFAALANLGSRCNNSDLESILRMNTMCNQQGLDVCSAGVALSFSMECFERGIITCYDTDGLELDWGNSQSMITVLEKISCREGFGDLLAEGAWRASQIIGKNSQKYAMTIKGADSPDYDPRALKGWGLAYAVSTRGGDHLRALPALELLNAPEEYKKLELPAIGDRFSYDKKAVMVKWHEDVRAIADSLEICKFLTRTTLLSPEYLVNLLRLVTGITMTSDQLLRAGERTINIERMFCVREGISRQHDTLPERYKKEPLPDGPGKGETINIEKMLDEYYTERGWDLKTGIPTIKKLNEIGLNKISESFQTKGLI</sequence>
<comment type="cofactor">
    <cofactor evidence="8">
        <name>tungstopterin</name>
        <dbReference type="ChEBI" id="CHEBI:30402"/>
    </cofactor>
</comment>
<dbReference type="PANTHER" id="PTHR30038:SF0">
    <property type="entry name" value="TUNGSTEN-CONTAINING ALDEHYDE FERREDOXIN OXIDOREDUCTASE"/>
    <property type="match status" value="1"/>
</dbReference>
<evidence type="ECO:0000256" key="8">
    <source>
        <dbReference type="ARBA" id="ARBA00049934"/>
    </source>
</evidence>
<dbReference type="SMART" id="SM00790">
    <property type="entry name" value="AFOR_N"/>
    <property type="match status" value="1"/>
</dbReference>
<protein>
    <submittedName>
        <fullName evidence="10">Aldehyde:ferredoxin oxidoreductase</fullName>
        <ecNumber evidence="10">1.2.7.5</ecNumber>
    </submittedName>
</protein>
<evidence type="ECO:0000256" key="3">
    <source>
        <dbReference type="ARBA" id="ARBA00022485"/>
    </source>
</evidence>
<keyword evidence="7" id="KW-0411">Iron-sulfur</keyword>
<evidence type="ECO:0000313" key="10">
    <source>
        <dbReference type="EMBL" id="KCZ72477.1"/>
    </source>
</evidence>
<dbReference type="InterPro" id="IPR013985">
    <property type="entry name" value="Ald_Fedxn_OxRdtase_dom3"/>
</dbReference>
<feature type="domain" description="Aldehyde ferredoxin oxidoreductase N-terminal" evidence="9">
    <location>
        <begin position="7"/>
        <end position="209"/>
    </location>
</feature>
<dbReference type="SUPFAM" id="SSF48310">
    <property type="entry name" value="Aldehyde ferredoxin oxidoreductase, C-terminal domains"/>
    <property type="match status" value="1"/>
</dbReference>
<dbReference type="Pfam" id="PF02730">
    <property type="entry name" value="AFOR_N"/>
    <property type="match status" value="1"/>
</dbReference>